<reference evidence="2" key="2">
    <citation type="submission" date="2022-05" db="EMBL/GenBank/DDBJ databases">
        <authorList>
            <person name="Kim J.-S."/>
            <person name="Lee K."/>
            <person name="Suh M."/>
            <person name="Eom M."/>
            <person name="Kim J.-S."/>
            <person name="Kim D.-S."/>
            <person name="Ko S.-H."/>
            <person name="Shin Y."/>
            <person name="Lee J.-S."/>
        </authorList>
    </citation>
    <scope>NUCLEOTIDE SEQUENCE</scope>
    <source>
        <strain evidence="2">N237</strain>
    </source>
</reference>
<evidence type="ECO:0000313" key="3">
    <source>
        <dbReference type="Proteomes" id="UP001056336"/>
    </source>
</evidence>
<dbReference type="InterPro" id="IPR041698">
    <property type="entry name" value="Methyltransf_25"/>
</dbReference>
<dbReference type="Proteomes" id="UP001056336">
    <property type="component" value="Chromosome"/>
</dbReference>
<dbReference type="Gene3D" id="3.40.50.150">
    <property type="entry name" value="Vaccinia Virus protein VP39"/>
    <property type="match status" value="1"/>
</dbReference>
<accession>A0ABY4QX53</accession>
<proteinExistence type="predicted"/>
<dbReference type="RefSeq" id="WP_249770625.1">
    <property type="nucleotide sequence ID" value="NZ_CP097332.1"/>
</dbReference>
<organism evidence="2 3">
    <name type="scientific">Jatrophihabitans telluris</name>
    <dbReference type="NCBI Taxonomy" id="2038343"/>
    <lineage>
        <taxon>Bacteria</taxon>
        <taxon>Bacillati</taxon>
        <taxon>Actinomycetota</taxon>
        <taxon>Actinomycetes</taxon>
        <taxon>Jatrophihabitantales</taxon>
        <taxon>Jatrophihabitantaceae</taxon>
        <taxon>Jatrophihabitans</taxon>
    </lineage>
</organism>
<gene>
    <name evidence="2" type="ORF">M6D93_15910</name>
</gene>
<keyword evidence="3" id="KW-1185">Reference proteome</keyword>
<dbReference type="InterPro" id="IPR029063">
    <property type="entry name" value="SAM-dependent_MTases_sf"/>
</dbReference>
<evidence type="ECO:0000313" key="2">
    <source>
        <dbReference type="EMBL" id="UQX87772.1"/>
    </source>
</evidence>
<protein>
    <recommendedName>
        <fullName evidence="1">Methyltransferase domain-containing protein</fullName>
    </recommendedName>
</protein>
<reference evidence="2" key="1">
    <citation type="journal article" date="2018" name="Int. J. Syst. Evol. Microbiol.">
        <title>Jatrophihabitans telluris sp. nov., isolated from sediment soil of lava forest wetlands and the emended description of the genus Jatrophihabitans.</title>
        <authorList>
            <person name="Lee K.C."/>
            <person name="Suh M.K."/>
            <person name="Eom M.K."/>
            <person name="Kim K.K."/>
            <person name="Kim J.S."/>
            <person name="Kim D.S."/>
            <person name="Ko S.H."/>
            <person name="Shin Y.K."/>
            <person name="Lee J.S."/>
        </authorList>
    </citation>
    <scope>NUCLEOTIDE SEQUENCE</scope>
    <source>
        <strain evidence="2">N237</strain>
    </source>
</reference>
<sequence length="216" mass="22498">MRAGALAPYEGALAGSRPLGFIDGHGRVLPLAIQRYLAEADDADQTVLDRCLGPTLDVGCGPGRIVYALAAAGHAALGVDIAEAAVELTQGRGATALSRDVFERVPGEGRWPTVLLLDGNIGIGGDVTGLLGRVRRLMALQGSVIVEASTAEPGTDEVLVVRFAEAGRPVGPEFGWARVSVDVLVDRATTAGLDAVDYWSAGGRDFVRFERSTSMA</sequence>
<feature type="domain" description="Methyltransferase" evidence="1">
    <location>
        <begin position="56"/>
        <end position="94"/>
    </location>
</feature>
<dbReference type="EMBL" id="CP097332">
    <property type="protein sequence ID" value="UQX87772.1"/>
    <property type="molecule type" value="Genomic_DNA"/>
</dbReference>
<evidence type="ECO:0000259" key="1">
    <source>
        <dbReference type="Pfam" id="PF13649"/>
    </source>
</evidence>
<dbReference type="SUPFAM" id="SSF53335">
    <property type="entry name" value="S-adenosyl-L-methionine-dependent methyltransferases"/>
    <property type="match status" value="1"/>
</dbReference>
<name>A0ABY4QX53_9ACTN</name>
<dbReference type="Pfam" id="PF13649">
    <property type="entry name" value="Methyltransf_25"/>
    <property type="match status" value="1"/>
</dbReference>